<dbReference type="STRING" id="1437425.CSEC_0910"/>
<dbReference type="EMBL" id="CCEJ010000003">
    <property type="protein sequence ID" value="CDR33737.1"/>
    <property type="molecule type" value="Genomic_DNA"/>
</dbReference>
<keyword evidence="2" id="KW-1185">Reference proteome</keyword>
<dbReference type="RefSeq" id="WP_041017169.1">
    <property type="nucleotide sequence ID" value="NZ_CCEJ010000003.1"/>
</dbReference>
<comment type="caution">
    <text evidence="1">The sequence shown here is derived from an EMBL/GenBank/DDBJ whole genome shotgun (WGS) entry which is preliminary data.</text>
</comment>
<gene>
    <name evidence="1" type="ORF">CSEC_0910</name>
</gene>
<dbReference type="eggNOG" id="ENOG5032ZUU">
    <property type="taxonomic scope" value="Bacteria"/>
</dbReference>
<dbReference type="Proteomes" id="UP000031552">
    <property type="component" value="Unassembled WGS sequence"/>
</dbReference>
<organism evidence="1 2">
    <name type="scientific">Candidatus Criblamydia sequanensis CRIB-18</name>
    <dbReference type="NCBI Taxonomy" id="1437425"/>
    <lineage>
        <taxon>Bacteria</taxon>
        <taxon>Pseudomonadati</taxon>
        <taxon>Chlamydiota</taxon>
        <taxon>Chlamydiia</taxon>
        <taxon>Parachlamydiales</taxon>
        <taxon>Candidatus Criblamydiaceae</taxon>
        <taxon>Candidatus Criblamydia</taxon>
    </lineage>
</organism>
<reference evidence="1" key="2">
    <citation type="submission" date="2014-09" db="EMBL/GenBank/DDBJ databases">
        <title>Criblamydia sequanensis harbors a mega-plasmid encoding arsenite resistance.</title>
        <authorList>
            <person name="Bertelli C."/>
            <person name="Goesmann A."/>
            <person name="Greub G."/>
        </authorList>
    </citation>
    <scope>NUCLEOTIDE SEQUENCE [LARGE SCALE GENOMIC DNA]</scope>
    <source>
        <strain evidence="1">CRIB-18</strain>
    </source>
</reference>
<dbReference type="OrthoDB" id="21490at2"/>
<proteinExistence type="predicted"/>
<evidence type="ECO:0000313" key="1">
    <source>
        <dbReference type="EMBL" id="CDR33737.1"/>
    </source>
</evidence>
<evidence type="ECO:0000313" key="2">
    <source>
        <dbReference type="Proteomes" id="UP000031552"/>
    </source>
</evidence>
<name>A0A090CYN7_9BACT</name>
<dbReference type="AlphaFoldDB" id="A0A090CYN7"/>
<protein>
    <submittedName>
        <fullName evidence="1">Uncharacterized protein</fullName>
    </submittedName>
</protein>
<sequence length="149" mass="16653">MVSEKQIEANRKNSQLSTGPITVQGKEVVARNAIKHGVLSVKVPIDGAERKEFEHFASTIEHALQPVNAFESLLVDRIISCAWRLRRVIHVESMLLASQIKISWSNGTYQDIFSGSSGQAIAIMSRYERTLENGLYRALKELKEAQSAE</sequence>
<accession>A0A090CYN7</accession>
<reference evidence="1" key="1">
    <citation type="submission" date="2013-12" db="EMBL/GenBank/DDBJ databases">
        <authorList>
            <person name="Linke B."/>
        </authorList>
    </citation>
    <scope>NUCLEOTIDE SEQUENCE [LARGE SCALE GENOMIC DNA]</scope>
    <source>
        <strain evidence="1">CRIB-18</strain>
    </source>
</reference>